<dbReference type="PANTHER" id="PTHR35011:SF2">
    <property type="entry name" value="2,3-DIKETO-L-GULONATE TRAP TRANSPORTER SMALL PERMEASE PROTEIN YIAM"/>
    <property type="match status" value="1"/>
</dbReference>
<dbReference type="Proteomes" id="UP000242682">
    <property type="component" value="Unassembled WGS sequence"/>
</dbReference>
<dbReference type="RefSeq" id="WP_106533127.1">
    <property type="nucleotide sequence ID" value="NZ_PYAT01000005.1"/>
</dbReference>
<accession>A0A2P8H2B2</accession>
<protein>
    <submittedName>
        <fullName evidence="11">TRAP-type C4-dicarboxylate transport system permease small subunit</fullName>
    </submittedName>
</protein>
<sequence>MKVLNYIEEVILFVALLIMTIITFANIVARNIASLSLSFTEEITINLFVLLTFVGTAAGVRRYAHLGFTLVFDHVKDGLKKALILFSALMGLLLFGVLLWYGIQMVLFQMDMGQKTPALGWPQWVLSSALPLGALLCVIRIVQVCIEEIKLVNQTAREEKRKVVKRSALEGDGLA</sequence>
<evidence type="ECO:0000313" key="12">
    <source>
        <dbReference type="Proteomes" id="UP000242682"/>
    </source>
</evidence>
<comment type="subcellular location">
    <subcellularLocation>
        <location evidence="1">Cell inner membrane</location>
        <topology evidence="1">Multi-pass membrane protein</topology>
    </subcellularLocation>
</comment>
<evidence type="ECO:0000256" key="5">
    <source>
        <dbReference type="ARBA" id="ARBA00022692"/>
    </source>
</evidence>
<feature type="transmembrane region" description="Helical" evidence="9">
    <location>
        <begin position="83"/>
        <end position="103"/>
    </location>
</feature>
<evidence type="ECO:0000256" key="8">
    <source>
        <dbReference type="ARBA" id="ARBA00038436"/>
    </source>
</evidence>
<dbReference type="GO" id="GO:0015740">
    <property type="term" value="P:C4-dicarboxylate transport"/>
    <property type="evidence" value="ECO:0007669"/>
    <property type="project" value="TreeGrafter"/>
</dbReference>
<evidence type="ECO:0000256" key="9">
    <source>
        <dbReference type="SAM" id="Phobius"/>
    </source>
</evidence>
<evidence type="ECO:0000259" key="10">
    <source>
        <dbReference type="Pfam" id="PF04290"/>
    </source>
</evidence>
<comment type="caution">
    <text evidence="11">The sequence shown here is derived from an EMBL/GenBank/DDBJ whole genome shotgun (WGS) entry which is preliminary data.</text>
</comment>
<dbReference type="GO" id="GO:0022857">
    <property type="term" value="F:transmembrane transporter activity"/>
    <property type="evidence" value="ECO:0007669"/>
    <property type="project" value="TreeGrafter"/>
</dbReference>
<evidence type="ECO:0000256" key="7">
    <source>
        <dbReference type="ARBA" id="ARBA00023136"/>
    </source>
</evidence>
<reference evidence="11 12" key="1">
    <citation type="submission" date="2018-03" db="EMBL/GenBank/DDBJ databases">
        <title>Genomic Encyclopedia of Type Strains, Phase III (KMG-III): the genomes of soil and plant-associated and newly described type strains.</title>
        <authorList>
            <person name="Whitman W."/>
        </authorList>
    </citation>
    <scope>NUCLEOTIDE SEQUENCE [LARGE SCALE GENOMIC DNA]</scope>
    <source>
        <strain evidence="11 12">CGMCC 1.12259</strain>
    </source>
</reference>
<gene>
    <name evidence="11" type="ORF">B0H99_105117</name>
</gene>
<feature type="domain" description="Tripartite ATP-independent periplasmic transporters DctQ component" evidence="10">
    <location>
        <begin position="19"/>
        <end position="149"/>
    </location>
</feature>
<feature type="transmembrane region" description="Helical" evidence="9">
    <location>
        <begin position="12"/>
        <end position="33"/>
    </location>
</feature>
<dbReference type="PANTHER" id="PTHR35011">
    <property type="entry name" value="2,3-DIKETO-L-GULONATE TRAP TRANSPORTER SMALL PERMEASE PROTEIN YIAM"/>
    <property type="match status" value="1"/>
</dbReference>
<feature type="transmembrane region" description="Helical" evidence="9">
    <location>
        <begin position="45"/>
        <end position="63"/>
    </location>
</feature>
<keyword evidence="6 9" id="KW-1133">Transmembrane helix</keyword>
<dbReference type="Pfam" id="PF04290">
    <property type="entry name" value="DctQ"/>
    <property type="match status" value="1"/>
</dbReference>
<proteinExistence type="inferred from homology"/>
<evidence type="ECO:0000313" key="11">
    <source>
        <dbReference type="EMBL" id="PSL40340.1"/>
    </source>
</evidence>
<keyword evidence="5 9" id="KW-0812">Transmembrane</keyword>
<evidence type="ECO:0000256" key="3">
    <source>
        <dbReference type="ARBA" id="ARBA00022475"/>
    </source>
</evidence>
<evidence type="ECO:0000256" key="2">
    <source>
        <dbReference type="ARBA" id="ARBA00022448"/>
    </source>
</evidence>
<feature type="transmembrane region" description="Helical" evidence="9">
    <location>
        <begin position="123"/>
        <end position="142"/>
    </location>
</feature>
<dbReference type="GO" id="GO:0005886">
    <property type="term" value="C:plasma membrane"/>
    <property type="evidence" value="ECO:0007669"/>
    <property type="project" value="UniProtKB-SubCell"/>
</dbReference>
<dbReference type="InterPro" id="IPR007387">
    <property type="entry name" value="TRAP_DctQ"/>
</dbReference>
<evidence type="ECO:0000256" key="1">
    <source>
        <dbReference type="ARBA" id="ARBA00004429"/>
    </source>
</evidence>
<dbReference type="OrthoDB" id="4964541at2"/>
<organism evidence="11 12">
    <name type="scientific">Planomicrobium soli</name>
    <dbReference type="NCBI Taxonomy" id="1176648"/>
    <lineage>
        <taxon>Bacteria</taxon>
        <taxon>Bacillati</taxon>
        <taxon>Bacillota</taxon>
        <taxon>Bacilli</taxon>
        <taxon>Bacillales</taxon>
        <taxon>Caryophanaceae</taxon>
        <taxon>Planomicrobium</taxon>
    </lineage>
</organism>
<keyword evidence="4" id="KW-0997">Cell inner membrane</keyword>
<keyword evidence="7 9" id="KW-0472">Membrane</keyword>
<dbReference type="InterPro" id="IPR055348">
    <property type="entry name" value="DctQ"/>
</dbReference>
<dbReference type="AlphaFoldDB" id="A0A2P8H2B2"/>
<comment type="similarity">
    <text evidence="8">Belongs to the TRAP transporter small permease family.</text>
</comment>
<keyword evidence="12" id="KW-1185">Reference proteome</keyword>
<dbReference type="EMBL" id="PYAT01000005">
    <property type="protein sequence ID" value="PSL40340.1"/>
    <property type="molecule type" value="Genomic_DNA"/>
</dbReference>
<name>A0A2P8H2B2_9BACL</name>
<evidence type="ECO:0000256" key="6">
    <source>
        <dbReference type="ARBA" id="ARBA00022989"/>
    </source>
</evidence>
<evidence type="ECO:0000256" key="4">
    <source>
        <dbReference type="ARBA" id="ARBA00022519"/>
    </source>
</evidence>
<keyword evidence="2" id="KW-0813">Transport</keyword>
<keyword evidence="3" id="KW-1003">Cell membrane</keyword>